<proteinExistence type="predicted"/>
<dbReference type="AlphaFoldDB" id="A0AAE3H2S7"/>
<evidence type="ECO:0000313" key="1">
    <source>
        <dbReference type="EMBL" id="MCP9762916.1"/>
    </source>
</evidence>
<accession>A0AAE3H2S7</accession>
<keyword evidence="2" id="KW-1185">Reference proteome</keyword>
<dbReference type="RefSeq" id="WP_255036694.1">
    <property type="nucleotide sequence ID" value="NZ_RJUF01000017.1"/>
</dbReference>
<organism evidence="1 2">
    <name type="scientific">Lacihabitans soyangensis</name>
    <dbReference type="NCBI Taxonomy" id="869394"/>
    <lineage>
        <taxon>Bacteria</taxon>
        <taxon>Pseudomonadati</taxon>
        <taxon>Bacteroidota</taxon>
        <taxon>Cytophagia</taxon>
        <taxon>Cytophagales</taxon>
        <taxon>Leadbetterellaceae</taxon>
        <taxon>Lacihabitans</taxon>
    </lineage>
</organism>
<dbReference type="EMBL" id="RJUF01000017">
    <property type="protein sequence ID" value="MCP9762916.1"/>
    <property type="molecule type" value="Genomic_DNA"/>
</dbReference>
<reference evidence="1 2" key="1">
    <citation type="submission" date="2018-11" db="EMBL/GenBank/DDBJ databases">
        <title>Novel bacteria species description.</title>
        <authorList>
            <person name="Han J.-H."/>
        </authorList>
    </citation>
    <scope>NUCLEOTIDE SEQUENCE [LARGE SCALE GENOMIC DNA]</scope>
    <source>
        <strain evidence="1 2">KCTC23259</strain>
    </source>
</reference>
<protein>
    <submittedName>
        <fullName evidence="1">DUF1800 domain-containing protein</fullName>
    </submittedName>
</protein>
<name>A0AAE3H2S7_9BACT</name>
<comment type="caution">
    <text evidence="1">The sequence shown here is derived from an EMBL/GenBank/DDBJ whole genome shotgun (WGS) entry which is preliminary data.</text>
</comment>
<evidence type="ECO:0000313" key="2">
    <source>
        <dbReference type="Proteomes" id="UP001204144"/>
    </source>
</evidence>
<dbReference type="Proteomes" id="UP001204144">
    <property type="component" value="Unassembled WGS sequence"/>
</dbReference>
<sequence length="531" mass="61213">MPYLDPYTLVLTEKTSSHLLRRATFGPTRQDIINFTGATAADAVNQLISNSDFIVPEPVDLDINSSTKGETYLSRVPYEINKNFYYTHYVRLWWIGIMARQTPTSILDKLTLFWQNHFVTNVEIVNEYKFEFGYIDLLRKNALGNFKYLVKEITKNSAMLVFLNGNQNVKGEPNENYARELQELFVVGEKDFYGNPTYEENDVREAAKVLTGWKTNAYGALPHGTYFSSNNHDETDKIFSSHYGNNIIFGRAGLNAGELELNDLVSMLLNHQESAKFICRKLYRWFVNPNVTENIELNIIIPLATFFASPANNFEIEPVVRKLLTSQHFYEESNIGSMVKSPFDLIIGSMRFFNFPVPQVSPAEVSSYLNYVNFCFYLMENMQMEILKQPSVFGYEPYYQPGYSKIWINSSTLGRRNQFVDAIIYGGNLVNANYNIKIDLFKLASTADVPNNANSIVEQFAKFMFTHELSSAQKMFLVNNIMMQGLPLTTWQFEYNAFIADPNNIDKRNAVEYRLQTLMRYILKLAEFQIC</sequence>
<gene>
    <name evidence="1" type="ORF">EGI31_08095</name>
</gene>
<dbReference type="InterPro" id="IPR014917">
    <property type="entry name" value="DUF1800"/>
</dbReference>
<dbReference type="Pfam" id="PF08811">
    <property type="entry name" value="DUF1800"/>
    <property type="match status" value="1"/>
</dbReference>